<dbReference type="Gene3D" id="1.20.144.10">
    <property type="entry name" value="Phosphatidic acid phosphatase type 2/haloperoxidase"/>
    <property type="match status" value="1"/>
</dbReference>
<keyword evidence="10 12" id="KW-0472">Membrane</keyword>
<evidence type="ECO:0000256" key="7">
    <source>
        <dbReference type="ARBA" id="ARBA00022801"/>
    </source>
</evidence>
<evidence type="ECO:0000256" key="1">
    <source>
        <dbReference type="ARBA" id="ARBA00004477"/>
    </source>
</evidence>
<comment type="subcellular location">
    <subcellularLocation>
        <location evidence="1">Endoplasmic reticulum membrane</location>
        <topology evidence="1">Multi-pass membrane protein</topology>
    </subcellularLocation>
</comment>
<dbReference type="GeneID" id="106807780"/>
<comment type="pathway">
    <text evidence="2">Carbohydrate biosynthesis; gluconeogenesis.</text>
</comment>
<evidence type="ECO:0000256" key="5">
    <source>
        <dbReference type="ARBA" id="ARBA00022432"/>
    </source>
</evidence>
<evidence type="ECO:0000256" key="12">
    <source>
        <dbReference type="SAM" id="Phobius"/>
    </source>
</evidence>
<keyword evidence="8" id="KW-0256">Endoplasmic reticulum</keyword>
<evidence type="ECO:0000256" key="10">
    <source>
        <dbReference type="ARBA" id="ARBA00023136"/>
    </source>
</evidence>
<evidence type="ECO:0000313" key="15">
    <source>
        <dbReference type="RefSeq" id="XP_014665713.1"/>
    </source>
</evidence>
<reference evidence="15" key="1">
    <citation type="submission" date="2025-08" db="UniProtKB">
        <authorList>
            <consortium name="RefSeq"/>
        </authorList>
    </citation>
    <scope>IDENTIFICATION</scope>
</reference>
<evidence type="ECO:0000313" key="14">
    <source>
        <dbReference type="Proteomes" id="UP000695022"/>
    </source>
</evidence>
<dbReference type="RefSeq" id="XP_014665713.1">
    <property type="nucleotide sequence ID" value="XM_014810227.1"/>
</dbReference>
<evidence type="ECO:0000256" key="6">
    <source>
        <dbReference type="ARBA" id="ARBA00022692"/>
    </source>
</evidence>
<comment type="similarity">
    <text evidence="3">Belongs to the glucose-6-phosphatase family.</text>
</comment>
<dbReference type="PANTHER" id="PTHR12591:SF0">
    <property type="entry name" value="FI19814P1"/>
    <property type="match status" value="1"/>
</dbReference>
<dbReference type="EC" id="3.1.3.9" evidence="4"/>
<feature type="transmembrane region" description="Helical" evidence="12">
    <location>
        <begin position="294"/>
        <end position="313"/>
    </location>
</feature>
<feature type="transmembrane region" description="Helical" evidence="12">
    <location>
        <begin position="346"/>
        <end position="364"/>
    </location>
</feature>
<feature type="compositionally biased region" description="Basic and acidic residues" evidence="11">
    <location>
        <begin position="35"/>
        <end position="50"/>
    </location>
</feature>
<keyword evidence="7" id="KW-0378">Hydrolase</keyword>
<dbReference type="SUPFAM" id="SSF48317">
    <property type="entry name" value="Acid phosphatase/Vanadium-dependent haloperoxidase"/>
    <property type="match status" value="1"/>
</dbReference>
<proteinExistence type="inferred from homology"/>
<gene>
    <name evidence="15" type="primary">LOC106807780</name>
</gene>
<evidence type="ECO:0000256" key="4">
    <source>
        <dbReference type="ARBA" id="ARBA00012634"/>
    </source>
</evidence>
<feature type="transmembrane region" description="Helical" evidence="12">
    <location>
        <begin position="405"/>
        <end position="433"/>
    </location>
</feature>
<dbReference type="InterPro" id="IPR000326">
    <property type="entry name" value="PAP2/HPO"/>
</dbReference>
<sequence>MKHKLKALAHEGGDAAILRSREGASRVLGSASSATREEKRESARSRRAMECESTGSSRQSLASGIPEAKLDVSAAVALPLEDDSEHSSRVGVAAAKQRKPAGSDLQVEQGSLAEGDQAMMQQARPVKLSKHQLRQLSQQELELRQSKLKCSTIATGKQAAERILYGERPYWYALELNDNSPNITPIVDQFHITCETGPGSPSGHAMVTGPVWFVLVSAFLYKLKQYFWQDKNKHPKSLVVLIWSAFTILLILVCISRLHIAAHFPHQVIAGTVCGLILAGVFTRLSLCDIQLRYYLLITVSMLFGGYLTYFTLLSMGHDPHWSVKKALKWCTNPDWVHMNTVPFHTLARLTGAILGLGLGLRSTRYFSPIRTKHPFEVKLLAATLAVTMYNYVESVRLPHDHLELFYAIAFVKNLLLPFVTVAVVPHVAWFAIRRLHMLPLLAHHRAARERCKHEGKVQRRAD</sequence>
<evidence type="ECO:0000259" key="13">
    <source>
        <dbReference type="SMART" id="SM00014"/>
    </source>
</evidence>
<evidence type="ECO:0000256" key="11">
    <source>
        <dbReference type="SAM" id="MobiDB-lite"/>
    </source>
</evidence>
<keyword evidence="14" id="KW-1185">Reference proteome</keyword>
<keyword evidence="9 12" id="KW-1133">Transmembrane helix</keyword>
<protein>
    <recommendedName>
        <fullName evidence="4">glucose-6-phosphatase</fullName>
        <ecNumber evidence="4">3.1.3.9</ecNumber>
    </recommendedName>
</protein>
<feature type="compositionally biased region" description="Basic and acidic residues" evidence="11">
    <location>
        <begin position="8"/>
        <end position="24"/>
    </location>
</feature>
<feature type="transmembrane region" description="Helical" evidence="12">
    <location>
        <begin position="241"/>
        <end position="262"/>
    </location>
</feature>
<keyword evidence="5" id="KW-0312">Gluconeogenesis</keyword>
<dbReference type="Pfam" id="PF01569">
    <property type="entry name" value="PAP2"/>
    <property type="match status" value="1"/>
</dbReference>
<dbReference type="PANTHER" id="PTHR12591">
    <property type="entry name" value="GLUCOSE-6-PHOSPHATASE"/>
    <property type="match status" value="1"/>
</dbReference>
<evidence type="ECO:0000256" key="2">
    <source>
        <dbReference type="ARBA" id="ARBA00004742"/>
    </source>
</evidence>
<keyword evidence="6 12" id="KW-0812">Transmembrane</keyword>
<evidence type="ECO:0000256" key="8">
    <source>
        <dbReference type="ARBA" id="ARBA00022824"/>
    </source>
</evidence>
<name>A0ABM1E0J2_PRICU</name>
<dbReference type="InterPro" id="IPR036938">
    <property type="entry name" value="PAP2/HPO_sf"/>
</dbReference>
<dbReference type="SMART" id="SM00014">
    <property type="entry name" value="acidPPc"/>
    <property type="match status" value="1"/>
</dbReference>
<dbReference type="Proteomes" id="UP000695022">
    <property type="component" value="Unplaced"/>
</dbReference>
<evidence type="ECO:0000256" key="9">
    <source>
        <dbReference type="ARBA" id="ARBA00022989"/>
    </source>
</evidence>
<feature type="transmembrane region" description="Helical" evidence="12">
    <location>
        <begin position="376"/>
        <end position="393"/>
    </location>
</feature>
<evidence type="ECO:0000256" key="3">
    <source>
        <dbReference type="ARBA" id="ARBA00009266"/>
    </source>
</evidence>
<feature type="domain" description="Phosphatidic acid phosphatase type 2/haloperoxidase" evidence="13">
    <location>
        <begin position="148"/>
        <end position="283"/>
    </location>
</feature>
<feature type="transmembrane region" description="Helical" evidence="12">
    <location>
        <begin position="268"/>
        <end position="287"/>
    </location>
</feature>
<organism evidence="14 15">
    <name type="scientific">Priapulus caudatus</name>
    <name type="common">Priapulid worm</name>
    <dbReference type="NCBI Taxonomy" id="37621"/>
    <lineage>
        <taxon>Eukaryota</taxon>
        <taxon>Metazoa</taxon>
        <taxon>Ecdysozoa</taxon>
        <taxon>Scalidophora</taxon>
        <taxon>Priapulida</taxon>
        <taxon>Priapulimorpha</taxon>
        <taxon>Priapulimorphida</taxon>
        <taxon>Priapulidae</taxon>
        <taxon>Priapulus</taxon>
    </lineage>
</organism>
<accession>A0ABM1E0J2</accession>
<feature type="region of interest" description="Disordered" evidence="11">
    <location>
        <begin position="1"/>
        <end position="65"/>
    </location>
</feature>